<dbReference type="AlphaFoldDB" id="A0A177EPQ1"/>
<proteinExistence type="predicted"/>
<organism evidence="2 3">
    <name type="scientific">Fonsecaea monophora</name>
    <dbReference type="NCBI Taxonomy" id="254056"/>
    <lineage>
        <taxon>Eukaryota</taxon>
        <taxon>Fungi</taxon>
        <taxon>Dikarya</taxon>
        <taxon>Ascomycota</taxon>
        <taxon>Pezizomycotina</taxon>
        <taxon>Eurotiomycetes</taxon>
        <taxon>Chaetothyriomycetidae</taxon>
        <taxon>Chaetothyriales</taxon>
        <taxon>Herpotrichiellaceae</taxon>
        <taxon>Fonsecaea</taxon>
    </lineage>
</organism>
<dbReference type="Gene3D" id="1.10.510.10">
    <property type="entry name" value="Transferase(Phosphotransferase) domain 1"/>
    <property type="match status" value="1"/>
</dbReference>
<dbReference type="InterPro" id="IPR008271">
    <property type="entry name" value="Ser/Thr_kinase_AS"/>
</dbReference>
<name>A0A177EPQ1_9EURO</name>
<dbReference type="InterPro" id="IPR000719">
    <property type="entry name" value="Prot_kinase_dom"/>
</dbReference>
<dbReference type="EMBL" id="LVKK01000192">
    <property type="protein sequence ID" value="OAG33975.1"/>
    <property type="molecule type" value="Genomic_DNA"/>
</dbReference>
<dbReference type="GO" id="GO:0005524">
    <property type="term" value="F:ATP binding"/>
    <property type="evidence" value="ECO:0007669"/>
    <property type="project" value="InterPro"/>
</dbReference>
<sequence>MAEKNTVANLHWQRWPLQIWRGLHSLHSRNIAHADLKPGNIVIDDCGNAVVIDISGIGGVTYELRAPEICFEASQASLEAEKLSGIWAYGKKMSTIAERYPVSQWLREVAATTHVWILQTTPGISVRLFLSWRGTLQ</sequence>
<evidence type="ECO:0000313" key="2">
    <source>
        <dbReference type="EMBL" id="OAG33975.1"/>
    </source>
</evidence>
<evidence type="ECO:0000313" key="3">
    <source>
        <dbReference type="Proteomes" id="UP000077002"/>
    </source>
</evidence>
<reference evidence="2 3" key="1">
    <citation type="submission" date="2016-03" db="EMBL/GenBank/DDBJ databases">
        <title>Draft genome sequence of the Fonsecaea monophora CBS 269.37.</title>
        <authorList>
            <person name="Bombassaro A."/>
            <person name="Vinicius W.A."/>
            <person name="De Hoog S."/>
            <person name="Sun J."/>
            <person name="Souza E.M."/>
            <person name="Raittz R.T."/>
            <person name="Costa F."/>
            <person name="Leao A.C."/>
            <person name="Tadra-Sfeir M.Z."/>
            <person name="Baura V."/>
            <person name="Balsanelli E."/>
            <person name="Pedrosa F.O."/>
            <person name="Moreno L.F."/>
            <person name="Steffens M.B."/>
            <person name="Xi L."/>
            <person name="Bocca A.L."/>
            <person name="Felipe M.S."/>
            <person name="Teixeira M."/>
            <person name="Telles Filho F.Q."/>
            <person name="Azevedo C.M."/>
            <person name="Gomes R."/>
            <person name="Vicente V.A."/>
        </authorList>
    </citation>
    <scope>NUCLEOTIDE SEQUENCE [LARGE SCALE GENOMIC DNA]</scope>
    <source>
        <strain evidence="2 3">CBS 269.37</strain>
    </source>
</reference>
<comment type="caution">
    <text evidence="2">The sequence shown here is derived from an EMBL/GenBank/DDBJ whole genome shotgun (WGS) entry which is preliminary data.</text>
</comment>
<evidence type="ECO:0000259" key="1">
    <source>
        <dbReference type="PROSITE" id="PS50011"/>
    </source>
</evidence>
<dbReference type="SUPFAM" id="SSF56112">
    <property type="entry name" value="Protein kinase-like (PK-like)"/>
    <property type="match status" value="1"/>
</dbReference>
<dbReference type="Pfam" id="PF00069">
    <property type="entry name" value="Pkinase"/>
    <property type="match status" value="1"/>
</dbReference>
<keyword evidence="3" id="KW-1185">Reference proteome</keyword>
<dbReference type="Proteomes" id="UP000077002">
    <property type="component" value="Unassembled WGS sequence"/>
</dbReference>
<dbReference type="GO" id="GO:0004672">
    <property type="term" value="F:protein kinase activity"/>
    <property type="evidence" value="ECO:0007669"/>
    <property type="project" value="InterPro"/>
</dbReference>
<dbReference type="OrthoDB" id="4062651at2759"/>
<dbReference type="GeneID" id="34606958"/>
<protein>
    <recommendedName>
        <fullName evidence="1">Protein kinase domain-containing protein</fullName>
    </recommendedName>
</protein>
<accession>A0A177EPQ1</accession>
<feature type="domain" description="Protein kinase" evidence="1">
    <location>
        <begin position="1"/>
        <end position="137"/>
    </location>
</feature>
<gene>
    <name evidence="2" type="ORF">AYO21_11875</name>
</gene>
<dbReference type="PROSITE" id="PS00108">
    <property type="entry name" value="PROTEIN_KINASE_ST"/>
    <property type="match status" value="1"/>
</dbReference>
<dbReference type="RefSeq" id="XP_022505927.1">
    <property type="nucleotide sequence ID" value="XM_022661754.1"/>
</dbReference>
<dbReference type="InterPro" id="IPR011009">
    <property type="entry name" value="Kinase-like_dom_sf"/>
</dbReference>
<dbReference type="PROSITE" id="PS50011">
    <property type="entry name" value="PROTEIN_KINASE_DOM"/>
    <property type="match status" value="1"/>
</dbReference>